<feature type="transmembrane region" description="Helical" evidence="6">
    <location>
        <begin position="475"/>
        <end position="494"/>
    </location>
</feature>
<keyword evidence="8" id="KW-1185">Reference proteome</keyword>
<dbReference type="AlphaFoldDB" id="A0A8R1HK05"/>
<sequence>MSATTEEKKFLITPITISDLDNSAHANHTYEGSDPEEAEEADDVEIQMTPDAESLCVSTGRGDEDGPRSITPNTMAYEFIPLIYSEPALFNMSEIAYNLQKSFAASDTLLPHMRVVADEMRNASASNTAEPEATVSHAPSVLTVTAPEEKNMYQSDISMYGRQGHKPSFSTREIREQHQKVQQKYRDVTKKERKEGKPTDPIDFEGILNIIGGCRWWQIWIYVLIALQQIPHAMFNLNVVYMMYDPEFQCMVPGFNDTNDTTVSTNGPYLWGLDDIKNISLVFPNAKSDGAYQRDSCYFYERAEERYRQLRRMPLESAMSEAWKDVAPKKKCQAYHFEKDVMRETIVTDFNLVCDSWLAKGHAHMFYSIGYLLGCVLGGVASDRIGRKPTIIGFGILSSMFGVFLPFTDYYPMFLFIRLLSAICNEAADLAAYTLCMEITGTKYRAMVGSMLQAPWALGYALLALIAYLTKSWKTIQVIAAGLHFLSIIFICSIPESPRWLMVQNRVSEAEEVIRKACREPPFPFNMCTTSKCGNLPSDLELVSHRERKLNKKTSQHHKDDEEEASSQCFDQDHTAIMDCLKRQNIQTVSDFEEFLRERYNDLFLLREEQETVERLRKEARKLESAQNALQTMQNALRTIQSSQKDLMLEFKAKVEECHNLEFVFQEKHIELVEVRQQLNAEKEKSRLLKLKLEMVQEQKGKLVKDSEWMEANLKANSYTRIGEKEHLRNYKNESVQIMAPTLTSSGSTETQRVRVLPEIEDESILENTRRSPEYIRSRKVTVPKPKSSESLVEVFGQWMMNQHLPEPPMFSAQESTVSLQSFKKSFLMKYGQLEDEDQRNLLETKFLTGKARQVFRGLPDSEKRSVDIILNALANRLRISPEDESRRAKKAFEDIRYYEGQSIEDFCLQIDEIAVTAYRRALWCTIRRWHA</sequence>
<dbReference type="InterPro" id="IPR005828">
    <property type="entry name" value="MFS_sugar_transport-like"/>
</dbReference>
<evidence type="ECO:0000313" key="7">
    <source>
        <dbReference type="EnsemblMetazoa" id="CJA03967a.1"/>
    </source>
</evidence>
<dbReference type="InterPro" id="IPR036259">
    <property type="entry name" value="MFS_trans_sf"/>
</dbReference>
<dbReference type="PANTHER" id="PTHR24064">
    <property type="entry name" value="SOLUTE CARRIER FAMILY 22 MEMBER"/>
    <property type="match status" value="1"/>
</dbReference>
<evidence type="ECO:0000313" key="8">
    <source>
        <dbReference type="Proteomes" id="UP000005237"/>
    </source>
</evidence>
<evidence type="ECO:0000256" key="1">
    <source>
        <dbReference type="ARBA" id="ARBA00004141"/>
    </source>
</evidence>
<dbReference type="Gene3D" id="1.20.1250.20">
    <property type="entry name" value="MFS general substrate transporter like domains"/>
    <property type="match status" value="1"/>
</dbReference>
<comment type="subcellular location">
    <subcellularLocation>
        <location evidence="1">Membrane</location>
        <topology evidence="1">Multi-pass membrane protein</topology>
    </subcellularLocation>
</comment>
<keyword evidence="4 6" id="KW-0472">Membrane</keyword>
<proteinExistence type="predicted"/>
<keyword evidence="5" id="KW-0175">Coiled coil</keyword>
<dbReference type="Proteomes" id="UP000005237">
    <property type="component" value="Unassembled WGS sequence"/>
</dbReference>
<dbReference type="GO" id="GO:0016020">
    <property type="term" value="C:membrane"/>
    <property type="evidence" value="ECO:0007669"/>
    <property type="project" value="UniProtKB-SubCell"/>
</dbReference>
<keyword evidence="2 6" id="KW-0812">Transmembrane</keyword>
<feature type="transmembrane region" description="Helical" evidence="6">
    <location>
        <begin position="448"/>
        <end position="469"/>
    </location>
</feature>
<evidence type="ECO:0000256" key="3">
    <source>
        <dbReference type="ARBA" id="ARBA00022989"/>
    </source>
</evidence>
<evidence type="ECO:0008006" key="9">
    <source>
        <dbReference type="Google" id="ProtNLM"/>
    </source>
</evidence>
<protein>
    <recommendedName>
        <fullName evidence="9">Major facilitator superfamily (MFS) profile domain-containing protein</fullName>
    </recommendedName>
</protein>
<feature type="coiled-coil region" evidence="5">
    <location>
        <begin position="606"/>
        <end position="646"/>
    </location>
</feature>
<reference evidence="8" key="1">
    <citation type="submission" date="2010-08" db="EMBL/GenBank/DDBJ databases">
        <authorList>
            <consortium name="Caenorhabditis japonica Sequencing Consortium"/>
            <person name="Wilson R.K."/>
        </authorList>
    </citation>
    <scope>NUCLEOTIDE SEQUENCE [LARGE SCALE GENOMIC DNA]</scope>
    <source>
        <strain evidence="8">DF5081</strain>
    </source>
</reference>
<dbReference type="SUPFAM" id="SSF103473">
    <property type="entry name" value="MFS general substrate transporter"/>
    <property type="match status" value="1"/>
</dbReference>
<feature type="transmembrane region" description="Helical" evidence="6">
    <location>
        <begin position="364"/>
        <end position="382"/>
    </location>
</feature>
<name>A0A8R1HK05_CAEJA</name>
<organism evidence="7 8">
    <name type="scientific">Caenorhabditis japonica</name>
    <dbReference type="NCBI Taxonomy" id="281687"/>
    <lineage>
        <taxon>Eukaryota</taxon>
        <taxon>Metazoa</taxon>
        <taxon>Ecdysozoa</taxon>
        <taxon>Nematoda</taxon>
        <taxon>Chromadorea</taxon>
        <taxon>Rhabditida</taxon>
        <taxon>Rhabditina</taxon>
        <taxon>Rhabditomorpha</taxon>
        <taxon>Rhabditoidea</taxon>
        <taxon>Rhabditidae</taxon>
        <taxon>Peloderinae</taxon>
        <taxon>Caenorhabditis</taxon>
    </lineage>
</organism>
<keyword evidence="3 6" id="KW-1133">Transmembrane helix</keyword>
<feature type="transmembrane region" description="Helical" evidence="6">
    <location>
        <begin position="389"/>
        <end position="407"/>
    </location>
</feature>
<evidence type="ECO:0000256" key="5">
    <source>
        <dbReference type="SAM" id="Coils"/>
    </source>
</evidence>
<dbReference type="Pfam" id="PF00083">
    <property type="entry name" value="Sugar_tr"/>
    <property type="match status" value="1"/>
</dbReference>
<accession>A0A8R1HK05</accession>
<evidence type="ECO:0000256" key="2">
    <source>
        <dbReference type="ARBA" id="ARBA00022692"/>
    </source>
</evidence>
<reference evidence="7" key="2">
    <citation type="submission" date="2022-06" db="UniProtKB">
        <authorList>
            <consortium name="EnsemblMetazoa"/>
        </authorList>
    </citation>
    <scope>IDENTIFICATION</scope>
    <source>
        <strain evidence="7">DF5081</strain>
    </source>
</reference>
<evidence type="ECO:0000256" key="6">
    <source>
        <dbReference type="SAM" id="Phobius"/>
    </source>
</evidence>
<dbReference type="EnsemblMetazoa" id="CJA03967a.1">
    <property type="protein sequence ID" value="CJA03967a.1"/>
    <property type="gene ID" value="WBGene00123171"/>
</dbReference>
<dbReference type="GO" id="GO:0022857">
    <property type="term" value="F:transmembrane transporter activity"/>
    <property type="evidence" value="ECO:0007669"/>
    <property type="project" value="InterPro"/>
</dbReference>
<evidence type="ECO:0000256" key="4">
    <source>
        <dbReference type="ARBA" id="ARBA00023136"/>
    </source>
</evidence>